<protein>
    <submittedName>
        <fullName evidence="2">Uncharacterized protein</fullName>
    </submittedName>
</protein>
<dbReference type="Proteomes" id="UP001432027">
    <property type="component" value="Unassembled WGS sequence"/>
</dbReference>
<name>A0AAV5SZV8_9BILA</name>
<evidence type="ECO:0000256" key="1">
    <source>
        <dbReference type="SAM" id="Phobius"/>
    </source>
</evidence>
<keyword evidence="3" id="KW-1185">Reference proteome</keyword>
<keyword evidence="1" id="KW-1133">Transmembrane helix</keyword>
<evidence type="ECO:0000313" key="3">
    <source>
        <dbReference type="Proteomes" id="UP001432027"/>
    </source>
</evidence>
<keyword evidence="1" id="KW-0472">Membrane</keyword>
<feature type="transmembrane region" description="Helical" evidence="1">
    <location>
        <begin position="109"/>
        <end position="133"/>
    </location>
</feature>
<sequence length="134" mass="14536">NAVHRPMRSIPIFIGQSHIVSDTVMLVPVAFRERRLDTSDGYDDQAPVHDPYLVPISEAQRKATAAILEALMAMANDELETTKDAFTTTGAPSLRHSARGSGSNEGPDVVMMLISGFVLVGLIFVIGIFLSLLR</sequence>
<organism evidence="2 3">
    <name type="scientific">Pristionchus entomophagus</name>
    <dbReference type="NCBI Taxonomy" id="358040"/>
    <lineage>
        <taxon>Eukaryota</taxon>
        <taxon>Metazoa</taxon>
        <taxon>Ecdysozoa</taxon>
        <taxon>Nematoda</taxon>
        <taxon>Chromadorea</taxon>
        <taxon>Rhabditida</taxon>
        <taxon>Rhabditina</taxon>
        <taxon>Diplogasteromorpha</taxon>
        <taxon>Diplogasteroidea</taxon>
        <taxon>Neodiplogasteridae</taxon>
        <taxon>Pristionchus</taxon>
    </lineage>
</organism>
<dbReference type="AlphaFoldDB" id="A0AAV5SZV8"/>
<accession>A0AAV5SZV8</accession>
<keyword evidence="1" id="KW-0812">Transmembrane</keyword>
<comment type="caution">
    <text evidence="2">The sequence shown here is derived from an EMBL/GenBank/DDBJ whole genome shotgun (WGS) entry which is preliminary data.</text>
</comment>
<gene>
    <name evidence="2" type="ORF">PENTCL1PPCAC_7216</name>
</gene>
<evidence type="ECO:0000313" key="2">
    <source>
        <dbReference type="EMBL" id="GMS85041.1"/>
    </source>
</evidence>
<proteinExistence type="predicted"/>
<dbReference type="EMBL" id="BTSX01000002">
    <property type="protein sequence ID" value="GMS85041.1"/>
    <property type="molecule type" value="Genomic_DNA"/>
</dbReference>
<feature type="non-terminal residue" evidence="2">
    <location>
        <position position="1"/>
    </location>
</feature>
<reference evidence="2" key="1">
    <citation type="submission" date="2023-10" db="EMBL/GenBank/DDBJ databases">
        <title>Genome assembly of Pristionchus species.</title>
        <authorList>
            <person name="Yoshida K."/>
            <person name="Sommer R.J."/>
        </authorList>
    </citation>
    <scope>NUCLEOTIDE SEQUENCE</scope>
    <source>
        <strain evidence="2">RS0144</strain>
    </source>
</reference>